<dbReference type="Proteomes" id="UP001497516">
    <property type="component" value="Chromosome 7"/>
</dbReference>
<evidence type="ECO:0000256" key="3">
    <source>
        <dbReference type="ARBA" id="ARBA00022801"/>
    </source>
</evidence>
<feature type="domain" description="Ubiquitin-like protease family profile" evidence="4">
    <location>
        <begin position="1"/>
        <end position="163"/>
    </location>
</feature>
<organism evidence="5 6">
    <name type="scientific">Linum trigynum</name>
    <dbReference type="NCBI Taxonomy" id="586398"/>
    <lineage>
        <taxon>Eukaryota</taxon>
        <taxon>Viridiplantae</taxon>
        <taxon>Streptophyta</taxon>
        <taxon>Embryophyta</taxon>
        <taxon>Tracheophyta</taxon>
        <taxon>Spermatophyta</taxon>
        <taxon>Magnoliopsida</taxon>
        <taxon>eudicotyledons</taxon>
        <taxon>Gunneridae</taxon>
        <taxon>Pentapetalae</taxon>
        <taxon>rosids</taxon>
        <taxon>fabids</taxon>
        <taxon>Malpighiales</taxon>
        <taxon>Linaceae</taxon>
        <taxon>Linum</taxon>
    </lineage>
</organism>
<gene>
    <name evidence="5" type="ORF">LTRI10_LOCUS42580</name>
</gene>
<keyword evidence="6" id="KW-1185">Reference proteome</keyword>
<dbReference type="Pfam" id="PF02902">
    <property type="entry name" value="Peptidase_C48"/>
    <property type="match status" value="1"/>
</dbReference>
<keyword evidence="3" id="KW-0378">Hydrolase</keyword>
<dbReference type="Gene3D" id="3.40.395.10">
    <property type="entry name" value="Adenoviral Proteinase, Chain A"/>
    <property type="match status" value="1"/>
</dbReference>
<protein>
    <recommendedName>
        <fullName evidence="4">Ubiquitin-like protease family profile domain-containing protein</fullName>
    </recommendedName>
</protein>
<dbReference type="GO" id="GO:0006508">
    <property type="term" value="P:proteolysis"/>
    <property type="evidence" value="ECO:0007669"/>
    <property type="project" value="UniProtKB-KW"/>
</dbReference>
<evidence type="ECO:0000256" key="1">
    <source>
        <dbReference type="ARBA" id="ARBA00005234"/>
    </source>
</evidence>
<evidence type="ECO:0000313" key="5">
    <source>
        <dbReference type="EMBL" id="CAL1402592.1"/>
    </source>
</evidence>
<dbReference type="GO" id="GO:0008234">
    <property type="term" value="F:cysteine-type peptidase activity"/>
    <property type="evidence" value="ECO:0007669"/>
    <property type="project" value="InterPro"/>
</dbReference>
<dbReference type="EMBL" id="OZ034820">
    <property type="protein sequence ID" value="CAL1402592.1"/>
    <property type="molecule type" value="Genomic_DNA"/>
</dbReference>
<evidence type="ECO:0000256" key="2">
    <source>
        <dbReference type="ARBA" id="ARBA00022670"/>
    </source>
</evidence>
<keyword evidence="2" id="KW-0645">Protease</keyword>
<dbReference type="InterPro" id="IPR038765">
    <property type="entry name" value="Papain-like_cys_pep_sf"/>
</dbReference>
<evidence type="ECO:0000259" key="4">
    <source>
        <dbReference type="PROSITE" id="PS50600"/>
    </source>
</evidence>
<name>A0AAV2FXA0_9ROSI</name>
<dbReference type="InterPro" id="IPR003653">
    <property type="entry name" value="Peptidase_C48_C"/>
</dbReference>
<evidence type="ECO:0000313" key="6">
    <source>
        <dbReference type="Proteomes" id="UP001497516"/>
    </source>
</evidence>
<reference evidence="5 6" key="1">
    <citation type="submission" date="2024-04" db="EMBL/GenBank/DDBJ databases">
        <authorList>
            <person name="Fracassetti M."/>
        </authorList>
    </citation>
    <scope>NUCLEOTIDE SEQUENCE [LARGE SCALE GENOMIC DNA]</scope>
</reference>
<sequence>MYNYTHEEWLVTLKTPEFERLIFPFTFGKLVIEDAQKKVPMTQERVDGIIGTTKRVPLFRRASFDKLEYIFFPVHANLHYRVYAADIRSKKTFLLDNQKPSPTTAKIDHGPMGIKIFECGAAFLTKHNIDAPLHTWEFVIADVPQQDGNNDYGVFACMFMEHWAGHIPSEYKQTWHKQEHVEHQRASIAANLLLWQYNLQRNVTLEEANEWATHK</sequence>
<accession>A0AAV2FXA0</accession>
<proteinExistence type="inferred from homology"/>
<dbReference type="SUPFAM" id="SSF54001">
    <property type="entry name" value="Cysteine proteinases"/>
    <property type="match status" value="1"/>
</dbReference>
<comment type="similarity">
    <text evidence="1">Belongs to the peptidase C48 family.</text>
</comment>
<dbReference type="AlphaFoldDB" id="A0AAV2FXA0"/>
<dbReference type="PROSITE" id="PS50600">
    <property type="entry name" value="ULP_PROTEASE"/>
    <property type="match status" value="1"/>
</dbReference>